<sequence length="419" mass="43791">MTHSPSLPGQNRRAVMQWIGGASALGALTPLVPAGAQTPETANNSAAASTAPAPRFAYVGTYTFDAPGGTAGGPASKGIYVLAMRDGGWTPVQTVASANPSFLAVHPSRRFLYAINEIDTYQGLPTGTAEAYAIDANDGRLTLLNRQPLSLSGVIPAHLAVSPDGRALAVALYGGGAYNVLPIEADGRLGKVSGIEKETGSGPVTERQESPHPHMVLFDASGQRVLGTDLGTDRINAFTLADGKLAVLGRTSVASGSGPRHLALHPSQRFLYLVNELDATVASFSYDAASGKVEEQRQRVSTLPDGYSGQTSAAALVMHPSGQFLYATNRRLKSDHPMADSIAAFRIDAGNGALTPLQHWSEGLRFPRALAMAPGGGHLYALSQKGDTILRLHIDPASGKLDQPMQVAQVPTPVCLVFA</sequence>
<dbReference type="PANTHER" id="PTHR30344">
    <property type="entry name" value="6-PHOSPHOGLUCONOLACTONASE-RELATED"/>
    <property type="match status" value="1"/>
</dbReference>
<keyword evidence="3" id="KW-0378">Hydrolase</keyword>
<dbReference type="AlphaFoldDB" id="E6UZA5"/>
<dbReference type="InterPro" id="IPR050282">
    <property type="entry name" value="Cycloisomerase_2"/>
</dbReference>
<evidence type="ECO:0000256" key="1">
    <source>
        <dbReference type="ARBA" id="ARBA00005564"/>
    </source>
</evidence>
<organism evidence="3 4">
    <name type="scientific">Variovorax paradoxus (strain EPS)</name>
    <dbReference type="NCBI Taxonomy" id="595537"/>
    <lineage>
        <taxon>Bacteria</taxon>
        <taxon>Pseudomonadati</taxon>
        <taxon>Pseudomonadota</taxon>
        <taxon>Betaproteobacteria</taxon>
        <taxon>Burkholderiales</taxon>
        <taxon>Comamonadaceae</taxon>
        <taxon>Variovorax</taxon>
    </lineage>
</organism>
<dbReference type="GO" id="GO:0006006">
    <property type="term" value="P:glucose metabolic process"/>
    <property type="evidence" value="ECO:0007669"/>
    <property type="project" value="UniProtKB-KW"/>
</dbReference>
<dbReference type="PROSITE" id="PS51318">
    <property type="entry name" value="TAT"/>
    <property type="match status" value="1"/>
</dbReference>
<dbReference type="SUPFAM" id="SSF51004">
    <property type="entry name" value="C-terminal (heme d1) domain of cytochrome cd1-nitrite reductase"/>
    <property type="match status" value="1"/>
</dbReference>
<dbReference type="eggNOG" id="COG2706">
    <property type="taxonomic scope" value="Bacteria"/>
</dbReference>
<dbReference type="Pfam" id="PF10282">
    <property type="entry name" value="Lactonase"/>
    <property type="match status" value="1"/>
</dbReference>
<evidence type="ECO:0000313" key="3">
    <source>
        <dbReference type="EMBL" id="ADU35522.1"/>
    </source>
</evidence>
<dbReference type="KEGG" id="vpe:Varpa_1306"/>
<dbReference type="EMBL" id="CP002417">
    <property type="protein sequence ID" value="ADU35522.1"/>
    <property type="molecule type" value="Genomic_DNA"/>
</dbReference>
<protein>
    <submittedName>
        <fullName evidence="3">6-phosphogluconolactonase</fullName>
        <ecNumber evidence="3">3.1.1.31</ecNumber>
    </submittedName>
</protein>
<keyword evidence="2" id="KW-0119">Carbohydrate metabolism</keyword>
<keyword evidence="2" id="KW-0313">Glucose metabolism</keyword>
<proteinExistence type="inferred from homology"/>
<comment type="similarity">
    <text evidence="1">Belongs to the cycloisomerase 2 family.</text>
</comment>
<dbReference type="HOGENOM" id="CLU_038716_5_1_4"/>
<evidence type="ECO:0000256" key="2">
    <source>
        <dbReference type="ARBA" id="ARBA00022526"/>
    </source>
</evidence>
<dbReference type="Proteomes" id="UP000008917">
    <property type="component" value="Chromosome"/>
</dbReference>
<dbReference type="Gene3D" id="2.130.10.10">
    <property type="entry name" value="YVTN repeat-like/Quinoprotein amine dehydrogenase"/>
    <property type="match status" value="1"/>
</dbReference>
<dbReference type="InterPro" id="IPR019405">
    <property type="entry name" value="Lactonase_7-beta_prop"/>
</dbReference>
<accession>E6UZA5</accession>
<dbReference type="PANTHER" id="PTHR30344:SF1">
    <property type="entry name" value="6-PHOSPHOGLUCONOLACTONASE"/>
    <property type="match status" value="1"/>
</dbReference>
<dbReference type="GO" id="GO:0017057">
    <property type="term" value="F:6-phosphogluconolactonase activity"/>
    <property type="evidence" value="ECO:0007669"/>
    <property type="project" value="UniProtKB-EC"/>
</dbReference>
<reference evidence="4" key="1">
    <citation type="submission" date="2010-12" db="EMBL/GenBank/DDBJ databases">
        <title>Complete sequence of Variovorax paradoxus EPS.</title>
        <authorList>
            <consortium name="US DOE Joint Genome Institute"/>
            <person name="Lucas S."/>
            <person name="Copeland A."/>
            <person name="Lapidus A."/>
            <person name="Cheng J.-F."/>
            <person name="Goodwin L."/>
            <person name="Pitluck S."/>
            <person name="Teshima H."/>
            <person name="Detter J.C."/>
            <person name="Han C."/>
            <person name="Tapia R."/>
            <person name="Land M."/>
            <person name="Hauser L."/>
            <person name="Kyrpides N."/>
            <person name="Ivanova N."/>
            <person name="Ovchinnikova G."/>
            <person name="Orwin P."/>
            <person name="Han J.-I.G."/>
            <person name="Woyke T."/>
        </authorList>
    </citation>
    <scope>NUCLEOTIDE SEQUENCE [LARGE SCALE GENOMIC DNA]</scope>
    <source>
        <strain evidence="4">EPS</strain>
    </source>
</reference>
<dbReference type="EC" id="3.1.1.31" evidence="3"/>
<evidence type="ECO:0000313" key="4">
    <source>
        <dbReference type="Proteomes" id="UP000008917"/>
    </source>
</evidence>
<reference evidence="3 4" key="2">
    <citation type="journal article" date="2013" name="Genome Announc.">
        <title>Genome of the Root-Associated Plant Growth-Promoting Bacterium Variovorax paradoxus Strain EPS.</title>
        <authorList>
            <person name="Han J.I."/>
            <person name="Spain J.C."/>
            <person name="Leadbetter J.R."/>
            <person name="Ovchinnikova G."/>
            <person name="Goodwin L.A."/>
            <person name="Han C.S."/>
            <person name="Woyke T."/>
            <person name="Davenport K.W."/>
            <person name="Orwin P.M."/>
        </authorList>
    </citation>
    <scope>NUCLEOTIDE SEQUENCE [LARGE SCALE GENOMIC DNA]</scope>
    <source>
        <strain evidence="3 4">EPS</strain>
    </source>
</reference>
<dbReference type="RefSeq" id="WP_013539767.1">
    <property type="nucleotide sequence ID" value="NC_014931.1"/>
</dbReference>
<dbReference type="InterPro" id="IPR011048">
    <property type="entry name" value="Haem_d1_sf"/>
</dbReference>
<dbReference type="InterPro" id="IPR015943">
    <property type="entry name" value="WD40/YVTN_repeat-like_dom_sf"/>
</dbReference>
<dbReference type="InterPro" id="IPR006311">
    <property type="entry name" value="TAT_signal"/>
</dbReference>
<gene>
    <name evidence="3" type="ordered locus">Varpa_1306</name>
</gene>
<dbReference type="STRING" id="595537.Varpa_1306"/>
<name>E6UZA5_VARPE</name>